<gene>
    <name evidence="1" type="ORF">Z519_09034</name>
</gene>
<protein>
    <submittedName>
        <fullName evidence="1">Uncharacterized protein</fullName>
    </submittedName>
</protein>
<name>A0A0D2I0K5_CLAB1</name>
<evidence type="ECO:0000313" key="1">
    <source>
        <dbReference type="EMBL" id="KIW90389.1"/>
    </source>
</evidence>
<dbReference type="GeneID" id="27701962"/>
<dbReference type="AlphaFoldDB" id="A0A0D2I0K5"/>
<dbReference type="Proteomes" id="UP000053789">
    <property type="component" value="Unassembled WGS sequence"/>
</dbReference>
<evidence type="ECO:0000313" key="2">
    <source>
        <dbReference type="Proteomes" id="UP000053789"/>
    </source>
</evidence>
<dbReference type="RefSeq" id="XP_016617058.1">
    <property type="nucleotide sequence ID" value="XM_016766760.1"/>
</dbReference>
<organism evidence="1 2">
    <name type="scientific">Cladophialophora bantiana (strain ATCC 10958 / CBS 173.52 / CDC B-1940 / NIH 8579)</name>
    <name type="common">Xylohypha bantiana</name>
    <dbReference type="NCBI Taxonomy" id="1442370"/>
    <lineage>
        <taxon>Eukaryota</taxon>
        <taxon>Fungi</taxon>
        <taxon>Dikarya</taxon>
        <taxon>Ascomycota</taxon>
        <taxon>Pezizomycotina</taxon>
        <taxon>Eurotiomycetes</taxon>
        <taxon>Chaetothyriomycetidae</taxon>
        <taxon>Chaetothyriales</taxon>
        <taxon>Herpotrichiellaceae</taxon>
        <taxon>Cladophialophora</taxon>
    </lineage>
</organism>
<dbReference type="Gene3D" id="3.10.180.10">
    <property type="entry name" value="2,3-Dihydroxybiphenyl 1,2-Dioxygenase, domain 1"/>
    <property type="match status" value="1"/>
</dbReference>
<dbReference type="EMBL" id="KN846993">
    <property type="protein sequence ID" value="KIW90389.1"/>
    <property type="molecule type" value="Genomic_DNA"/>
</dbReference>
<dbReference type="VEuPathDB" id="FungiDB:Z519_09034"/>
<proteinExistence type="predicted"/>
<keyword evidence="2" id="KW-1185">Reference proteome</keyword>
<dbReference type="InterPro" id="IPR029068">
    <property type="entry name" value="Glyas_Bleomycin-R_OHBP_Dase"/>
</dbReference>
<dbReference type="HOGENOM" id="CLU_1320767_0_0_1"/>
<accession>A0A0D2I0K5</accession>
<sequence>MASSRVKIQLLRLAHVHYQHPNLAQAKEFLLDFGLDVVEENEQKIFARGHGIDPILPCFYMGNKSIRRVDISPKANTTQAKTKNDRASFIDSSMGRARSIHKLSHFGFMVPSSKFLSNRTWYLNTSNLLIMDSVFDSETDNDVTSFIHIDLGTRTPTTMFDPSGFIVEHYTDGDLINCDTAVHREQVAKHSLYVWVANSPRSFPVGKC</sequence>
<reference evidence="1" key="1">
    <citation type="submission" date="2015-01" db="EMBL/GenBank/DDBJ databases">
        <title>The Genome Sequence of Cladophialophora bantiana CBS 173.52.</title>
        <authorList>
            <consortium name="The Broad Institute Genomics Platform"/>
            <person name="Cuomo C."/>
            <person name="de Hoog S."/>
            <person name="Gorbushina A."/>
            <person name="Stielow B."/>
            <person name="Teixiera M."/>
            <person name="Abouelleil A."/>
            <person name="Chapman S.B."/>
            <person name="Priest M."/>
            <person name="Young S.K."/>
            <person name="Wortman J."/>
            <person name="Nusbaum C."/>
            <person name="Birren B."/>
        </authorList>
    </citation>
    <scope>NUCLEOTIDE SEQUENCE [LARGE SCALE GENOMIC DNA]</scope>
    <source>
        <strain evidence="1">CBS 173.52</strain>
    </source>
</reference>
<dbReference type="SUPFAM" id="SSF54593">
    <property type="entry name" value="Glyoxalase/Bleomycin resistance protein/Dihydroxybiphenyl dioxygenase"/>
    <property type="match status" value="1"/>
</dbReference>